<feature type="signal peptide" evidence="5">
    <location>
        <begin position="1"/>
        <end position="23"/>
    </location>
</feature>
<evidence type="ECO:0000256" key="1">
    <source>
        <dbReference type="ARBA" id="ARBA00004613"/>
    </source>
</evidence>
<dbReference type="GO" id="GO:0005576">
    <property type="term" value="C:extracellular region"/>
    <property type="evidence" value="ECO:0007669"/>
    <property type="project" value="UniProtKB-SubCell"/>
</dbReference>
<dbReference type="InterPro" id="IPR010682">
    <property type="entry name" value="SCRL"/>
</dbReference>
<dbReference type="PANTHER" id="PTHR34450:SF9">
    <property type="entry name" value="DEFENSIN-LIKE PROTEIN 242-RELATED"/>
    <property type="match status" value="1"/>
</dbReference>
<reference evidence="6" key="1">
    <citation type="submission" date="2023-10" db="EMBL/GenBank/DDBJ databases">
        <authorList>
            <person name="Domelevo Entfellner J.-B."/>
        </authorList>
    </citation>
    <scope>NUCLEOTIDE SEQUENCE</scope>
</reference>
<comment type="subcellular location">
    <subcellularLocation>
        <location evidence="1">Secreted</location>
    </subcellularLocation>
</comment>
<evidence type="ECO:0000256" key="5">
    <source>
        <dbReference type="SAM" id="SignalP"/>
    </source>
</evidence>
<dbReference type="Proteomes" id="UP001189624">
    <property type="component" value="Chromosome 1"/>
</dbReference>
<organism evidence="6 7">
    <name type="scientific">Sphenostylis stenocarpa</name>
    <dbReference type="NCBI Taxonomy" id="92480"/>
    <lineage>
        <taxon>Eukaryota</taxon>
        <taxon>Viridiplantae</taxon>
        <taxon>Streptophyta</taxon>
        <taxon>Embryophyta</taxon>
        <taxon>Tracheophyta</taxon>
        <taxon>Spermatophyta</taxon>
        <taxon>Magnoliopsida</taxon>
        <taxon>eudicotyledons</taxon>
        <taxon>Gunneridae</taxon>
        <taxon>Pentapetalae</taxon>
        <taxon>rosids</taxon>
        <taxon>fabids</taxon>
        <taxon>Fabales</taxon>
        <taxon>Fabaceae</taxon>
        <taxon>Papilionoideae</taxon>
        <taxon>50 kb inversion clade</taxon>
        <taxon>NPAAA clade</taxon>
        <taxon>indigoferoid/millettioid clade</taxon>
        <taxon>Phaseoleae</taxon>
        <taxon>Sphenostylis</taxon>
    </lineage>
</organism>
<evidence type="ECO:0000256" key="4">
    <source>
        <dbReference type="ARBA" id="ARBA00022729"/>
    </source>
</evidence>
<keyword evidence="3" id="KW-0964">Secreted</keyword>
<feature type="chain" id="PRO_5041713102" evidence="5">
    <location>
        <begin position="24"/>
        <end position="84"/>
    </location>
</feature>
<proteinExistence type="inferred from homology"/>
<keyword evidence="4 5" id="KW-0732">Signal</keyword>
<dbReference type="EMBL" id="OY731398">
    <property type="protein sequence ID" value="CAJ1836313.1"/>
    <property type="molecule type" value="Genomic_DNA"/>
</dbReference>
<accession>A0AA86V1U3</accession>
<evidence type="ECO:0000256" key="3">
    <source>
        <dbReference type="ARBA" id="ARBA00022525"/>
    </source>
</evidence>
<dbReference type="GO" id="GO:0007165">
    <property type="term" value="P:signal transduction"/>
    <property type="evidence" value="ECO:0007669"/>
    <property type="project" value="InterPro"/>
</dbReference>
<comment type="similarity">
    <text evidence="2">Belongs to the DEFL family.</text>
</comment>
<evidence type="ECO:0000313" key="7">
    <source>
        <dbReference type="Proteomes" id="UP001189624"/>
    </source>
</evidence>
<keyword evidence="7" id="KW-1185">Reference proteome</keyword>
<protein>
    <submittedName>
        <fullName evidence="6">Uncharacterized protein</fullName>
    </submittedName>
</protein>
<evidence type="ECO:0000256" key="2">
    <source>
        <dbReference type="ARBA" id="ARBA00006722"/>
    </source>
</evidence>
<evidence type="ECO:0000313" key="6">
    <source>
        <dbReference type="EMBL" id="CAJ1836313.1"/>
    </source>
</evidence>
<gene>
    <name evidence="6" type="ORF">AYBTSS11_LOCUS1536</name>
</gene>
<dbReference type="Gramene" id="rna-AYBTSS11_LOCUS1536">
    <property type="protein sequence ID" value="CAJ1836313.1"/>
    <property type="gene ID" value="gene-AYBTSS11_LOCUS1536"/>
</dbReference>
<name>A0AA86V1U3_9FABA</name>
<dbReference type="AlphaFoldDB" id="A0AA86V1U3"/>
<sequence length="84" mass="9415">MTKLQTSLFIVLALFAIFTQTYGEIRFCPKDMTFEGQCSLGSSGRSCFEEFLSRLGASAMPMHCGCNNLKNNQRLCTCDIVCRE</sequence>
<dbReference type="PANTHER" id="PTHR34450">
    <property type="entry name" value="DEFENSIN-LIKE PROTEIN 245-RELATED"/>
    <property type="match status" value="1"/>
</dbReference>
<dbReference type="Pfam" id="PF06876">
    <property type="entry name" value="SCRL"/>
    <property type="match status" value="1"/>
</dbReference>